<proteinExistence type="predicted"/>
<dbReference type="PROSITE" id="PS51257">
    <property type="entry name" value="PROKAR_LIPOPROTEIN"/>
    <property type="match status" value="1"/>
</dbReference>
<gene>
    <name evidence="2" type="ORF">PTRA_a0009</name>
</gene>
<feature type="chain" id="PRO_5006832952" description="Orphan protein" evidence="1">
    <location>
        <begin position="27"/>
        <end position="150"/>
    </location>
</feature>
<reference evidence="2 3" key="1">
    <citation type="submission" date="2015-03" db="EMBL/GenBank/DDBJ databases">
        <authorList>
            <person name="Murphy D."/>
        </authorList>
    </citation>
    <scope>NUCLEOTIDE SEQUENCE [LARGE SCALE GENOMIC DNA]</scope>
    <source>
        <strain evidence="2 3">KMM 520</strain>
    </source>
</reference>
<evidence type="ECO:0000313" key="2">
    <source>
        <dbReference type="EMBL" id="ALS31413.1"/>
    </source>
</evidence>
<protein>
    <recommendedName>
        <fullName evidence="4">Orphan protein</fullName>
    </recommendedName>
</protein>
<organism evidence="2">
    <name type="scientific">Pseudoalteromonas translucida KMM 520</name>
    <dbReference type="NCBI Taxonomy" id="1315283"/>
    <lineage>
        <taxon>Bacteria</taxon>
        <taxon>Pseudomonadati</taxon>
        <taxon>Pseudomonadota</taxon>
        <taxon>Gammaproteobacteria</taxon>
        <taxon>Alteromonadales</taxon>
        <taxon>Pseudoalteromonadaceae</taxon>
        <taxon>Pseudoalteromonas</taxon>
    </lineage>
</organism>
<dbReference type="AlphaFoldDB" id="A0A0U2VCV7"/>
<dbReference type="KEGG" id="ptn:PTRA_a0009"/>
<evidence type="ECO:0000256" key="1">
    <source>
        <dbReference type="SAM" id="SignalP"/>
    </source>
</evidence>
<dbReference type="Proteomes" id="UP000065261">
    <property type="component" value="Chromosome I"/>
</dbReference>
<evidence type="ECO:0008006" key="4">
    <source>
        <dbReference type="Google" id="ProtNLM"/>
    </source>
</evidence>
<name>A0A0U2VCV7_9GAMM</name>
<accession>A0A0U2VCV7</accession>
<keyword evidence="1" id="KW-0732">Signal</keyword>
<sequence length="150" mass="16923">MKSPIKRILTLALVSFLTACSTQITLDDVLPQQKLDRTVYLRGDFTLWDAEPQYQFTQVARSLYQAEVKFSMPGKVYEFKIADADFSEGYNCGYSDTQPAGQSLTLGQAVTADCNTIYNYFSYTPAIKGTYIVSIDYSNYDKPQVTITKK</sequence>
<dbReference type="RefSeq" id="WP_058372229.1">
    <property type="nucleotide sequence ID" value="NZ_CP011034.1"/>
</dbReference>
<dbReference type="PATRIC" id="fig|1315283.4.peg.7"/>
<dbReference type="OrthoDB" id="6196650at2"/>
<dbReference type="EMBL" id="CP011034">
    <property type="protein sequence ID" value="ALS31413.1"/>
    <property type="molecule type" value="Genomic_DNA"/>
</dbReference>
<evidence type="ECO:0000313" key="3">
    <source>
        <dbReference type="Proteomes" id="UP000065261"/>
    </source>
</evidence>
<feature type="signal peptide" evidence="1">
    <location>
        <begin position="1"/>
        <end position="26"/>
    </location>
</feature>